<keyword evidence="1" id="KW-1133">Transmembrane helix</keyword>
<dbReference type="RefSeq" id="WP_301414981.1">
    <property type="nucleotide sequence ID" value="NZ_CP098023.1"/>
</dbReference>
<feature type="transmembrane region" description="Helical" evidence="1">
    <location>
        <begin position="55"/>
        <end position="74"/>
    </location>
</feature>
<evidence type="ECO:0008006" key="4">
    <source>
        <dbReference type="Google" id="ProtNLM"/>
    </source>
</evidence>
<feature type="transmembrane region" description="Helical" evidence="1">
    <location>
        <begin position="16"/>
        <end position="35"/>
    </location>
</feature>
<sequence>MGEITKLKIHEKIARYMLGIVYLFGAIDGFLYIFFDIKITGNPTEPFLAALKGTLFFWIFMKLIQAIGAFSLLFNYRPALGFALLMPISAVLCMYYLLVLHWYYAFTVVFVCSAILLRAYLPSYKPILMKYS</sequence>
<dbReference type="Proteomes" id="UP001321520">
    <property type="component" value="Chromosome"/>
</dbReference>
<protein>
    <recommendedName>
        <fullName evidence="4">DUF5658 domain-containing protein</fullName>
    </recommendedName>
</protein>
<evidence type="ECO:0000256" key="1">
    <source>
        <dbReference type="SAM" id="Phobius"/>
    </source>
</evidence>
<reference evidence="2 3" key="1">
    <citation type="submission" date="2022-05" db="EMBL/GenBank/DDBJ databases">
        <title>Microbulbifer sp. nov., isolated from sponge.</title>
        <authorList>
            <person name="Gao L."/>
        </authorList>
    </citation>
    <scope>NUCLEOTIDE SEQUENCE [LARGE SCALE GENOMIC DNA]</scope>
    <source>
        <strain evidence="2 3">MI-G</strain>
    </source>
</reference>
<keyword evidence="1" id="KW-0472">Membrane</keyword>
<feature type="transmembrane region" description="Helical" evidence="1">
    <location>
        <begin position="79"/>
        <end position="97"/>
    </location>
</feature>
<proteinExistence type="predicted"/>
<keyword evidence="3" id="KW-1185">Reference proteome</keyword>
<evidence type="ECO:0000313" key="3">
    <source>
        <dbReference type="Proteomes" id="UP001321520"/>
    </source>
</evidence>
<dbReference type="EMBL" id="CP098023">
    <property type="protein sequence ID" value="WKD49191.1"/>
    <property type="molecule type" value="Genomic_DNA"/>
</dbReference>
<feature type="transmembrane region" description="Helical" evidence="1">
    <location>
        <begin position="103"/>
        <end position="121"/>
    </location>
</feature>
<evidence type="ECO:0000313" key="2">
    <source>
        <dbReference type="EMBL" id="WKD49191.1"/>
    </source>
</evidence>
<gene>
    <name evidence="2" type="ORF">M8T91_15005</name>
</gene>
<name>A0ABY9EEL7_9GAMM</name>
<keyword evidence="1" id="KW-0812">Transmembrane</keyword>
<organism evidence="2 3">
    <name type="scientific">Microbulbifer spongiae</name>
    <dbReference type="NCBI Taxonomy" id="2944933"/>
    <lineage>
        <taxon>Bacteria</taxon>
        <taxon>Pseudomonadati</taxon>
        <taxon>Pseudomonadota</taxon>
        <taxon>Gammaproteobacteria</taxon>
        <taxon>Cellvibrionales</taxon>
        <taxon>Microbulbiferaceae</taxon>
        <taxon>Microbulbifer</taxon>
    </lineage>
</organism>
<accession>A0ABY9EEL7</accession>